<accession>A0ABY4XDJ9</accession>
<dbReference type="PROSITE" id="PS01022">
    <property type="entry name" value="PTR2_1"/>
    <property type="match status" value="1"/>
</dbReference>
<evidence type="ECO:0000313" key="10">
    <source>
        <dbReference type="EMBL" id="USI74765.1"/>
    </source>
</evidence>
<keyword evidence="6 9" id="KW-1133">Transmembrane helix</keyword>
<feature type="region of interest" description="Disordered" evidence="8">
    <location>
        <begin position="1"/>
        <end position="21"/>
    </location>
</feature>
<keyword evidence="5" id="KW-0653">Protein transport</keyword>
<keyword evidence="7 9" id="KW-0472">Membrane</keyword>
<evidence type="ECO:0000256" key="6">
    <source>
        <dbReference type="ARBA" id="ARBA00022989"/>
    </source>
</evidence>
<feature type="transmembrane region" description="Helical" evidence="9">
    <location>
        <begin position="176"/>
        <end position="200"/>
    </location>
</feature>
<feature type="transmembrane region" description="Helical" evidence="9">
    <location>
        <begin position="206"/>
        <end position="225"/>
    </location>
</feature>
<dbReference type="SUPFAM" id="SSF103473">
    <property type="entry name" value="MFS general substrate transporter"/>
    <property type="match status" value="1"/>
</dbReference>
<feature type="transmembrane region" description="Helical" evidence="9">
    <location>
        <begin position="331"/>
        <end position="356"/>
    </location>
</feature>
<dbReference type="InterPro" id="IPR036259">
    <property type="entry name" value="MFS_trans_sf"/>
</dbReference>
<evidence type="ECO:0000256" key="3">
    <source>
        <dbReference type="ARBA" id="ARBA00022475"/>
    </source>
</evidence>
<evidence type="ECO:0000313" key="11">
    <source>
        <dbReference type="Proteomes" id="UP001056937"/>
    </source>
</evidence>
<evidence type="ECO:0000256" key="8">
    <source>
        <dbReference type="SAM" id="MobiDB-lite"/>
    </source>
</evidence>
<gene>
    <name evidence="10" type="ORF">LHA26_18620</name>
</gene>
<proteinExistence type="predicted"/>
<keyword evidence="4 9" id="KW-0812">Transmembrane</keyword>
<evidence type="ECO:0000256" key="2">
    <source>
        <dbReference type="ARBA" id="ARBA00022448"/>
    </source>
</evidence>
<feature type="transmembrane region" description="Helical" evidence="9">
    <location>
        <begin position="399"/>
        <end position="420"/>
    </location>
</feature>
<evidence type="ECO:0000256" key="9">
    <source>
        <dbReference type="SAM" id="Phobius"/>
    </source>
</evidence>
<organism evidence="10 11">
    <name type="scientific">Sphingomonas morindae</name>
    <dbReference type="NCBI Taxonomy" id="1541170"/>
    <lineage>
        <taxon>Bacteria</taxon>
        <taxon>Pseudomonadati</taxon>
        <taxon>Pseudomonadota</taxon>
        <taxon>Alphaproteobacteria</taxon>
        <taxon>Sphingomonadales</taxon>
        <taxon>Sphingomonadaceae</taxon>
        <taxon>Sphingomonas</taxon>
    </lineage>
</organism>
<feature type="transmembrane region" description="Helical" evidence="9">
    <location>
        <begin position="368"/>
        <end position="387"/>
    </location>
</feature>
<dbReference type="PANTHER" id="PTHR23517">
    <property type="entry name" value="RESISTANCE PROTEIN MDTM, PUTATIVE-RELATED-RELATED"/>
    <property type="match status" value="1"/>
</dbReference>
<keyword evidence="5" id="KW-0571">Peptide transport</keyword>
<keyword evidence="11" id="KW-1185">Reference proteome</keyword>
<dbReference type="Proteomes" id="UP001056937">
    <property type="component" value="Chromosome 2"/>
</dbReference>
<name>A0ABY4XDJ9_9SPHN</name>
<evidence type="ECO:0000256" key="1">
    <source>
        <dbReference type="ARBA" id="ARBA00004651"/>
    </source>
</evidence>
<dbReference type="Gene3D" id="1.20.1250.20">
    <property type="entry name" value="MFS general substrate transporter like domains"/>
    <property type="match status" value="2"/>
</dbReference>
<feature type="transmembrane region" description="Helical" evidence="9">
    <location>
        <begin position="432"/>
        <end position="452"/>
    </location>
</feature>
<dbReference type="NCBIfam" id="TIGR00924">
    <property type="entry name" value="yjdL_sub1_fam"/>
    <property type="match status" value="1"/>
</dbReference>
<dbReference type="EMBL" id="CP084931">
    <property type="protein sequence ID" value="USI74765.1"/>
    <property type="molecule type" value="Genomic_DNA"/>
</dbReference>
<dbReference type="InterPro" id="IPR050171">
    <property type="entry name" value="MFS_Transporters"/>
</dbReference>
<keyword evidence="2" id="KW-0813">Transport</keyword>
<keyword evidence="3" id="KW-1003">Cell membrane</keyword>
<feature type="transmembrane region" description="Helical" evidence="9">
    <location>
        <begin position="122"/>
        <end position="149"/>
    </location>
</feature>
<protein>
    <submittedName>
        <fullName evidence="10">Oligopeptide:H+ symporter</fullName>
    </submittedName>
</protein>
<evidence type="ECO:0000256" key="4">
    <source>
        <dbReference type="ARBA" id="ARBA00022692"/>
    </source>
</evidence>
<dbReference type="InterPro" id="IPR018456">
    <property type="entry name" value="PTR2_symporter_CS"/>
</dbReference>
<reference evidence="10" key="1">
    <citation type="journal article" date="2022" name="Toxins">
        <title>Genomic Analysis of Sphingopyxis sp. USTB-05 for Biodegrading Cyanobacterial Hepatotoxins.</title>
        <authorList>
            <person name="Liu C."/>
            <person name="Xu Q."/>
            <person name="Zhao Z."/>
            <person name="Zhang H."/>
            <person name="Liu X."/>
            <person name="Yin C."/>
            <person name="Liu Y."/>
            <person name="Yan H."/>
        </authorList>
    </citation>
    <scope>NUCLEOTIDE SEQUENCE</scope>
    <source>
        <strain evidence="10">NBD5</strain>
    </source>
</reference>
<comment type="subcellular location">
    <subcellularLocation>
        <location evidence="1">Cell membrane</location>
        <topology evidence="1">Multi-pass membrane protein</topology>
    </subcellularLocation>
</comment>
<dbReference type="RefSeq" id="WP_252168579.1">
    <property type="nucleotide sequence ID" value="NZ_CP084931.1"/>
</dbReference>
<dbReference type="Pfam" id="PF00854">
    <property type="entry name" value="PTR2"/>
    <property type="match status" value="2"/>
</dbReference>
<evidence type="ECO:0000256" key="5">
    <source>
        <dbReference type="ARBA" id="ARBA00022856"/>
    </source>
</evidence>
<dbReference type="InterPro" id="IPR005279">
    <property type="entry name" value="Dipep/tripep_permease"/>
</dbReference>
<dbReference type="PANTHER" id="PTHR23517:SF15">
    <property type="entry name" value="PROTON-DEPENDENT OLIGOPEPTIDE FAMILY TRANSPORT PROTEIN"/>
    <property type="match status" value="1"/>
</dbReference>
<feature type="transmembrane region" description="Helical" evidence="9">
    <location>
        <begin position="297"/>
        <end position="319"/>
    </location>
</feature>
<sequence>MTHVAPEARAASPLPAPAPAGGHPPGLAVLALTETWERFSFYGMQALLLLYLATELLPARQDARVLGLATLRRAIGAVAGPLPDAALAAQIFGLYAGLVYLTPLAGGAIGDRWLGRRATVTLGALLMAAGHMLLIAPAGVLIGLGLLILGSGCLKGNIATQLGALYPAADPRRERAFLLFNLGINAGAFAGPLLCGAIAAAAGSHAGFGAAGVAMLIGLAVYRLGGRALPPDAPRRPAPARRPPIGAAGDGRRIAGLIALMALALLYNIPFGQGYAMLPLWVAEAVDRRVGGHDVPIAWYLASDGLVTMAATPLVLALVKAQAARGRAPGAAARIATGCALLAAADLLLTALAAASGGAHRLGAFWPFGYFLLASTGYLFVMPVLLAEVSRAAPARATATLMGLAYAGLFVANLAAGWLARFYAPLGPARFWALQAGLAAAGALIGGAMALARRYRPRRPG</sequence>
<feature type="transmembrane region" description="Helical" evidence="9">
    <location>
        <begin position="254"/>
        <end position="277"/>
    </location>
</feature>
<dbReference type="InterPro" id="IPR000109">
    <property type="entry name" value="POT_fam"/>
</dbReference>
<feature type="transmembrane region" description="Helical" evidence="9">
    <location>
        <begin position="78"/>
        <end position="102"/>
    </location>
</feature>
<evidence type="ECO:0000256" key="7">
    <source>
        <dbReference type="ARBA" id="ARBA00023136"/>
    </source>
</evidence>